<proteinExistence type="predicted"/>
<name>A0A6M3KWS6_9ZZZZ</name>
<accession>A0A6M3KWS6</accession>
<feature type="transmembrane region" description="Helical" evidence="1">
    <location>
        <begin position="179"/>
        <end position="199"/>
    </location>
</feature>
<evidence type="ECO:0000313" key="2">
    <source>
        <dbReference type="EMBL" id="QJA70901.1"/>
    </source>
</evidence>
<keyword evidence="1" id="KW-0472">Membrane</keyword>
<sequence>MKKTFMLYGICIISILTLWSVAAYGDTQERVAPPADSGKMHFSIVGEKGDSQYENVKSLFYSNEDLAAFRKGVYFHEVESGTAIYRERYQPNVSGLPTIRLQLPDGVVVYERAGANVPSSVLAMKLELEFACAVGDVSWRCNPWKRCRPQPAPVEPQPEEPPVIEPFVPIEQEQSDNSWLLTLAICLSCVAGAVGGVVYEWKHPKKKGKSSWQLLF</sequence>
<dbReference type="EMBL" id="MT142590">
    <property type="protein sequence ID" value="QJA85708.1"/>
    <property type="molecule type" value="Genomic_DNA"/>
</dbReference>
<keyword evidence="1" id="KW-1133">Transmembrane helix</keyword>
<keyword evidence="1" id="KW-0812">Transmembrane</keyword>
<organism evidence="3">
    <name type="scientific">viral metagenome</name>
    <dbReference type="NCBI Taxonomy" id="1070528"/>
    <lineage>
        <taxon>unclassified sequences</taxon>
        <taxon>metagenomes</taxon>
        <taxon>organismal metagenomes</taxon>
    </lineage>
</organism>
<reference evidence="3" key="1">
    <citation type="submission" date="2020-03" db="EMBL/GenBank/DDBJ databases">
        <title>The deep terrestrial virosphere.</title>
        <authorList>
            <person name="Holmfeldt K."/>
            <person name="Nilsson E."/>
            <person name="Simone D."/>
            <person name="Lopez-Fernandez M."/>
            <person name="Wu X."/>
            <person name="de Brujin I."/>
            <person name="Lundin D."/>
            <person name="Andersson A."/>
            <person name="Bertilsson S."/>
            <person name="Dopson M."/>
        </authorList>
    </citation>
    <scope>NUCLEOTIDE SEQUENCE</scope>
    <source>
        <strain evidence="2">MM415A03504</strain>
        <strain evidence="3">MM415B02183</strain>
    </source>
</reference>
<gene>
    <name evidence="2" type="ORF">MM415A03504_0004</name>
    <name evidence="3" type="ORF">MM415B02183_0009</name>
</gene>
<evidence type="ECO:0000256" key="1">
    <source>
        <dbReference type="SAM" id="Phobius"/>
    </source>
</evidence>
<protein>
    <submittedName>
        <fullName evidence="3">Uncharacterized protein</fullName>
    </submittedName>
</protein>
<dbReference type="AlphaFoldDB" id="A0A6M3KWS6"/>
<evidence type="ECO:0000313" key="3">
    <source>
        <dbReference type="EMBL" id="QJA85708.1"/>
    </source>
</evidence>
<dbReference type="EMBL" id="MT141830">
    <property type="protein sequence ID" value="QJA70901.1"/>
    <property type="molecule type" value="Genomic_DNA"/>
</dbReference>